<evidence type="ECO:0000313" key="3">
    <source>
        <dbReference type="EMBL" id="CAG88350.2"/>
    </source>
</evidence>
<dbReference type="KEGG" id="dha:DEHA2E18062g"/>
<dbReference type="PANTHER" id="PTHR10026">
    <property type="entry name" value="CYCLIN"/>
    <property type="match status" value="1"/>
</dbReference>
<gene>
    <name evidence="3" type="ordered locus">DEHA2E18062g</name>
</gene>
<dbReference type="SUPFAM" id="SSF47954">
    <property type="entry name" value="Cyclin-like"/>
    <property type="match status" value="1"/>
</dbReference>
<dbReference type="HOGENOM" id="CLU_039185_0_0_1"/>
<sequence length="305" mass="35190">MSKENLEPNKKNGGQIREHYTVPDDNTWLFSEDSFIKYSPSRKQLTVTQELKTRESLHDFVIRLGSGLKLDSRTILAATVYINRFYMRMPITTSKYYVACAAIAISCKLNDNYRPPDKIAMAGCVIKNPNKKIDEQSDVFWSWRDQLLYREELILKHLNFDLNLHLPYSIRDDLSRLLCQDNSATEQNTKVAEILKNTVSLIEVLSSLPISVAYDINTLFASMLIVVMFEAKERFGTDDNKLQISIKSVTSFLHVDPNICFKCYQYSLKLLKLCNSEDPKLASHKNASRKLRHMDHKTFFDLANS</sequence>
<proteinExistence type="inferred from homology"/>
<dbReference type="SMART" id="SM00385">
    <property type="entry name" value="CYCLIN"/>
    <property type="match status" value="1"/>
</dbReference>
<dbReference type="GO" id="GO:0006357">
    <property type="term" value="P:regulation of transcription by RNA polymerase II"/>
    <property type="evidence" value="ECO:0007669"/>
    <property type="project" value="InterPro"/>
</dbReference>
<dbReference type="InterPro" id="IPR036915">
    <property type="entry name" value="Cyclin-like_sf"/>
</dbReference>
<dbReference type="InterPro" id="IPR013763">
    <property type="entry name" value="Cyclin-like_dom"/>
</dbReference>
<protein>
    <submittedName>
        <fullName evidence="3">DEHA2E18062p</fullName>
    </submittedName>
</protein>
<dbReference type="InterPro" id="IPR006671">
    <property type="entry name" value="Cyclin_N"/>
</dbReference>
<organism evidence="3 4">
    <name type="scientific">Debaryomyces hansenii (strain ATCC 36239 / CBS 767 / BCRC 21394 / JCM 1990 / NBRC 0083 / IGC 2968)</name>
    <name type="common">Yeast</name>
    <name type="synonym">Torulaspora hansenii</name>
    <dbReference type="NCBI Taxonomy" id="284592"/>
    <lineage>
        <taxon>Eukaryota</taxon>
        <taxon>Fungi</taxon>
        <taxon>Dikarya</taxon>
        <taxon>Ascomycota</taxon>
        <taxon>Saccharomycotina</taxon>
        <taxon>Pichiomycetes</taxon>
        <taxon>Debaryomycetaceae</taxon>
        <taxon>Debaryomyces</taxon>
    </lineage>
</organism>
<evidence type="ECO:0000259" key="2">
    <source>
        <dbReference type="SMART" id="SM00385"/>
    </source>
</evidence>
<dbReference type="GO" id="GO:0016538">
    <property type="term" value="F:cyclin-dependent protein serine/threonine kinase regulator activity"/>
    <property type="evidence" value="ECO:0007669"/>
    <property type="project" value="InterPro"/>
</dbReference>
<dbReference type="STRING" id="284592.Q6BNY2"/>
<dbReference type="Pfam" id="PF00134">
    <property type="entry name" value="Cyclin_N"/>
    <property type="match status" value="1"/>
</dbReference>
<feature type="domain" description="Cyclin-like" evidence="2">
    <location>
        <begin position="59"/>
        <end position="156"/>
    </location>
</feature>
<dbReference type="InterPro" id="IPR043198">
    <property type="entry name" value="Cyclin/Ssn8"/>
</dbReference>
<dbReference type="OMA" id="NTWLFSE"/>
<dbReference type="FunCoup" id="Q6BNY2">
    <property type="interactions" value="127"/>
</dbReference>
<dbReference type="VEuPathDB" id="FungiDB:DEHA2E18062g"/>
<dbReference type="GeneID" id="2902107"/>
<dbReference type="RefSeq" id="XP_460088.2">
    <property type="nucleotide sequence ID" value="XM_460088.1"/>
</dbReference>
<dbReference type="InParanoid" id="Q6BNY2"/>
<evidence type="ECO:0000256" key="1">
    <source>
        <dbReference type="RuleBase" id="RU000383"/>
    </source>
</evidence>
<keyword evidence="4" id="KW-1185">Reference proteome</keyword>
<evidence type="ECO:0000313" key="4">
    <source>
        <dbReference type="Proteomes" id="UP000000599"/>
    </source>
</evidence>
<dbReference type="Gene3D" id="1.10.472.10">
    <property type="entry name" value="Cyclin-like"/>
    <property type="match status" value="1"/>
</dbReference>
<accession>Q6BNY2</accession>
<keyword evidence="1" id="KW-0195">Cyclin</keyword>
<dbReference type="eggNOG" id="KOG0834">
    <property type="taxonomic scope" value="Eukaryota"/>
</dbReference>
<dbReference type="EMBL" id="CR382137">
    <property type="protein sequence ID" value="CAG88350.2"/>
    <property type="molecule type" value="Genomic_DNA"/>
</dbReference>
<reference evidence="3 4" key="1">
    <citation type="journal article" date="2004" name="Nature">
        <title>Genome evolution in yeasts.</title>
        <authorList>
            <consortium name="Genolevures"/>
            <person name="Dujon B."/>
            <person name="Sherman D."/>
            <person name="Fischer G."/>
            <person name="Durrens P."/>
            <person name="Casaregola S."/>
            <person name="Lafontaine I."/>
            <person name="de Montigny J."/>
            <person name="Marck C."/>
            <person name="Neuveglise C."/>
            <person name="Talla E."/>
            <person name="Goffard N."/>
            <person name="Frangeul L."/>
            <person name="Aigle M."/>
            <person name="Anthouard V."/>
            <person name="Babour A."/>
            <person name="Barbe V."/>
            <person name="Barnay S."/>
            <person name="Blanchin S."/>
            <person name="Beckerich J.M."/>
            <person name="Beyne E."/>
            <person name="Bleykasten C."/>
            <person name="Boisrame A."/>
            <person name="Boyer J."/>
            <person name="Cattolico L."/>
            <person name="Confanioleri F."/>
            <person name="de Daruvar A."/>
            <person name="Despons L."/>
            <person name="Fabre E."/>
            <person name="Fairhead C."/>
            <person name="Ferry-Dumazet H."/>
            <person name="Groppi A."/>
            <person name="Hantraye F."/>
            <person name="Hennequin C."/>
            <person name="Jauniaux N."/>
            <person name="Joyet P."/>
            <person name="Kachouri R."/>
            <person name="Kerrest A."/>
            <person name="Koszul R."/>
            <person name="Lemaire M."/>
            <person name="Lesur I."/>
            <person name="Ma L."/>
            <person name="Muller H."/>
            <person name="Nicaud J.M."/>
            <person name="Nikolski M."/>
            <person name="Oztas S."/>
            <person name="Ozier-Kalogeropoulos O."/>
            <person name="Pellenz S."/>
            <person name="Potier S."/>
            <person name="Richard G.F."/>
            <person name="Straub M.L."/>
            <person name="Suleau A."/>
            <person name="Swennene D."/>
            <person name="Tekaia F."/>
            <person name="Wesolowski-Louvel M."/>
            <person name="Westhof E."/>
            <person name="Wirth B."/>
            <person name="Zeniou-Meyer M."/>
            <person name="Zivanovic I."/>
            <person name="Bolotin-Fukuhara M."/>
            <person name="Thierry A."/>
            <person name="Bouchier C."/>
            <person name="Caudron B."/>
            <person name="Scarpelli C."/>
            <person name="Gaillardin C."/>
            <person name="Weissenbach J."/>
            <person name="Wincker P."/>
            <person name="Souciet J.L."/>
        </authorList>
    </citation>
    <scope>NUCLEOTIDE SEQUENCE [LARGE SCALE GENOMIC DNA]</scope>
    <source>
        <strain evidence="4">ATCC 36239 / CBS 767 / BCRC 21394 / JCM 1990 / NBRC 0083 / IGC 2968</strain>
    </source>
</reference>
<comment type="similarity">
    <text evidence="1">Belongs to the cyclin family.</text>
</comment>
<dbReference type="Proteomes" id="UP000000599">
    <property type="component" value="Chromosome E"/>
</dbReference>
<dbReference type="OrthoDB" id="25002at2759"/>
<name>Q6BNY2_DEBHA</name>
<dbReference type="AlphaFoldDB" id="Q6BNY2"/>